<dbReference type="EMBL" id="LR796795">
    <property type="protein sequence ID" value="CAB4166785.1"/>
    <property type="molecule type" value="Genomic_DNA"/>
</dbReference>
<protein>
    <submittedName>
        <fullName evidence="1">Uncharacterized protein</fullName>
    </submittedName>
</protein>
<gene>
    <name evidence="1" type="ORF">UFOVP844_53</name>
</gene>
<organism evidence="1">
    <name type="scientific">uncultured Caudovirales phage</name>
    <dbReference type="NCBI Taxonomy" id="2100421"/>
    <lineage>
        <taxon>Viruses</taxon>
        <taxon>Duplodnaviria</taxon>
        <taxon>Heunggongvirae</taxon>
        <taxon>Uroviricota</taxon>
        <taxon>Caudoviricetes</taxon>
        <taxon>Peduoviridae</taxon>
        <taxon>Maltschvirus</taxon>
        <taxon>Maltschvirus maltsch</taxon>
    </lineage>
</organism>
<reference evidence="1" key="1">
    <citation type="submission" date="2020-04" db="EMBL/GenBank/DDBJ databases">
        <authorList>
            <person name="Chiriac C."/>
            <person name="Salcher M."/>
            <person name="Ghai R."/>
            <person name="Kavagutti S V."/>
        </authorList>
    </citation>
    <scope>NUCLEOTIDE SEQUENCE</scope>
</reference>
<evidence type="ECO:0000313" key="1">
    <source>
        <dbReference type="EMBL" id="CAB4166785.1"/>
    </source>
</evidence>
<accession>A0A6J5PCH2</accession>
<name>A0A6J5PCH2_9CAUD</name>
<proteinExistence type="predicted"/>
<sequence length="216" mass="22927">MVWLKDEPTTATKISQLATVITNNQNGIQNGEVPFVNLRLTDASNPARNDNFSWLFGKDPGTSLIELFFEDNDNPAHVIQMTSGGNLGSSTTNILASQISFNSTFSNNQDSFITAWGVFPASNSPGPIAPSYGKNIAGRTRSSTGVYTIDTNNIFSNANVGVMLTVFSASNNPQGINLTGVPTFVGGVVTIPIDIRDRSGSHDDLAFHIAIMGGVA</sequence>